<proteinExistence type="predicted"/>
<evidence type="ECO:0000256" key="1">
    <source>
        <dbReference type="SAM" id="MobiDB-lite"/>
    </source>
</evidence>
<gene>
    <name evidence="2" type="ORF">EYF80_017274</name>
</gene>
<feature type="compositionally biased region" description="Low complexity" evidence="1">
    <location>
        <begin position="27"/>
        <end position="38"/>
    </location>
</feature>
<protein>
    <submittedName>
        <fullName evidence="2">Uncharacterized protein</fullName>
    </submittedName>
</protein>
<name>A0A4Z2I3H9_9TELE</name>
<feature type="compositionally biased region" description="Polar residues" evidence="1">
    <location>
        <begin position="1"/>
        <end position="26"/>
    </location>
</feature>
<dbReference type="EMBL" id="SRLO01000136">
    <property type="protein sequence ID" value="TNN72498.1"/>
    <property type="molecule type" value="Genomic_DNA"/>
</dbReference>
<dbReference type="OrthoDB" id="10595181at2759"/>
<accession>A0A4Z2I3H9</accession>
<reference evidence="2 3" key="1">
    <citation type="submission" date="2019-03" db="EMBL/GenBank/DDBJ databases">
        <title>First draft genome of Liparis tanakae, snailfish: a comprehensive survey of snailfish specific genes.</title>
        <authorList>
            <person name="Kim W."/>
            <person name="Song I."/>
            <person name="Jeong J.-H."/>
            <person name="Kim D."/>
            <person name="Kim S."/>
            <person name="Ryu S."/>
            <person name="Song J.Y."/>
            <person name="Lee S.K."/>
        </authorList>
    </citation>
    <scope>NUCLEOTIDE SEQUENCE [LARGE SCALE GENOMIC DNA]</scope>
    <source>
        <tissue evidence="2">Muscle</tissue>
    </source>
</reference>
<dbReference type="AlphaFoldDB" id="A0A4Z2I3H9"/>
<evidence type="ECO:0000313" key="2">
    <source>
        <dbReference type="EMBL" id="TNN72498.1"/>
    </source>
</evidence>
<organism evidence="2 3">
    <name type="scientific">Liparis tanakae</name>
    <name type="common">Tanaka's snailfish</name>
    <dbReference type="NCBI Taxonomy" id="230148"/>
    <lineage>
        <taxon>Eukaryota</taxon>
        <taxon>Metazoa</taxon>
        <taxon>Chordata</taxon>
        <taxon>Craniata</taxon>
        <taxon>Vertebrata</taxon>
        <taxon>Euteleostomi</taxon>
        <taxon>Actinopterygii</taxon>
        <taxon>Neopterygii</taxon>
        <taxon>Teleostei</taxon>
        <taxon>Neoteleostei</taxon>
        <taxon>Acanthomorphata</taxon>
        <taxon>Eupercaria</taxon>
        <taxon>Perciformes</taxon>
        <taxon>Cottioidei</taxon>
        <taxon>Cottales</taxon>
        <taxon>Liparidae</taxon>
        <taxon>Liparis</taxon>
    </lineage>
</organism>
<comment type="caution">
    <text evidence="2">The sequence shown here is derived from an EMBL/GenBank/DDBJ whole genome shotgun (WGS) entry which is preliminary data.</text>
</comment>
<sequence>MTSRQEQLNTTLRVHLSMSTTDSADTPSRQGSRSSPDSPSSPPLTITAQTSAPAPCSSAPLAPFSLSLRLPPRESRGNLVEESIGVVVTYSCRVRVAMERNFSDFSAAFSAFTAFARRKSLKAAELGNRAPLGKSGPNNGMSLERVTATLRGREENRSARPSLEVASLTPCSSSFSRVSLTLGEFEAKRRQCRFSSGMMNSSSLLGDRPRGVV</sequence>
<feature type="region of interest" description="Disordered" evidence="1">
    <location>
        <begin position="1"/>
        <end position="56"/>
    </location>
</feature>
<keyword evidence="3" id="KW-1185">Reference proteome</keyword>
<dbReference type="Proteomes" id="UP000314294">
    <property type="component" value="Unassembled WGS sequence"/>
</dbReference>
<evidence type="ECO:0000313" key="3">
    <source>
        <dbReference type="Proteomes" id="UP000314294"/>
    </source>
</evidence>